<dbReference type="EMBL" id="CP068985">
    <property type="protein sequence ID" value="QYC40568.1"/>
    <property type="molecule type" value="Genomic_DNA"/>
</dbReference>
<protein>
    <submittedName>
        <fullName evidence="2">Uncharacterized protein</fullName>
    </submittedName>
</protein>
<dbReference type="Proteomes" id="UP000824681">
    <property type="component" value="Chromosome"/>
</dbReference>
<evidence type="ECO:0000313" key="3">
    <source>
        <dbReference type="Proteomes" id="UP000824681"/>
    </source>
</evidence>
<reference evidence="2 3" key="1">
    <citation type="journal article" date="2021" name="ACS Chem. Biol.">
        <title>Genomic-Led Discovery of a Novel Glycopeptide Antibiotic by Nonomuraea coxensis DSM 45129.</title>
        <authorList>
            <person name="Yushchuk O."/>
            <person name="Vior N.M."/>
            <person name="Andreo-Vidal A."/>
            <person name="Berini F."/>
            <person name="Ruckert C."/>
            <person name="Busche T."/>
            <person name="Binda E."/>
            <person name="Kalinowski J."/>
            <person name="Truman A.W."/>
            <person name="Marinelli F."/>
        </authorList>
    </citation>
    <scope>NUCLEOTIDE SEQUENCE [LARGE SCALE GENOMIC DNA]</scope>
    <source>
        <strain evidence="2 3">DSM 45129</strain>
    </source>
</reference>
<evidence type="ECO:0000313" key="2">
    <source>
        <dbReference type="EMBL" id="QYC40568.1"/>
    </source>
</evidence>
<keyword evidence="3" id="KW-1185">Reference proteome</keyword>
<dbReference type="RefSeq" id="WP_020541627.1">
    <property type="nucleotide sequence ID" value="NZ_CP068985.1"/>
</dbReference>
<name>A0ABX8TZ65_9ACTN</name>
<evidence type="ECO:0000256" key="1">
    <source>
        <dbReference type="SAM" id="MobiDB-lite"/>
    </source>
</evidence>
<organism evidence="2 3">
    <name type="scientific">Nonomuraea coxensis DSM 45129</name>
    <dbReference type="NCBI Taxonomy" id="1122611"/>
    <lineage>
        <taxon>Bacteria</taxon>
        <taxon>Bacillati</taxon>
        <taxon>Actinomycetota</taxon>
        <taxon>Actinomycetes</taxon>
        <taxon>Streptosporangiales</taxon>
        <taxon>Streptosporangiaceae</taxon>
        <taxon>Nonomuraea</taxon>
    </lineage>
</organism>
<accession>A0ABX8TZ65</accession>
<feature type="region of interest" description="Disordered" evidence="1">
    <location>
        <begin position="1"/>
        <end position="34"/>
    </location>
</feature>
<sequence length="61" mass="6621">MSRTHRSVRSPATVRPTGTASGSRVTRAAESGHLTPRLKVKRDLVLRDFSGQIEELYGGGN</sequence>
<gene>
    <name evidence="2" type="ORF">Nocox_14765</name>
</gene>
<proteinExistence type="predicted"/>